<sequence length="183" mass="20043">MVGGGWGMGTIVLLPCGRPSPQHRVPDKNRVPGLVGTVSPGLVPLESGGPARADRLLPSWPCPLCTPVSRSQKVETQTDKRDIGCVAIAYPYRFPCLRRHEDSSPAGPRDRLALAGLRSGTRRFYPYYQRLVSDSMLQASDVACCRPLGRRQRCAPGNRVSLSISRWGKAMDFTKPHFAIAKC</sequence>
<dbReference type="AlphaFoldDB" id="A0AAN6ZC28"/>
<gene>
    <name evidence="1" type="ORF">BT67DRAFT_53641</name>
</gene>
<dbReference type="Proteomes" id="UP001304895">
    <property type="component" value="Unassembled WGS sequence"/>
</dbReference>
<protein>
    <submittedName>
        <fullName evidence="1">Uncharacterized protein</fullName>
    </submittedName>
</protein>
<reference evidence="1" key="1">
    <citation type="journal article" date="2023" name="Mol. Phylogenet. Evol.">
        <title>Genome-scale phylogeny and comparative genomics of the fungal order Sordariales.</title>
        <authorList>
            <person name="Hensen N."/>
            <person name="Bonometti L."/>
            <person name="Westerberg I."/>
            <person name="Brannstrom I.O."/>
            <person name="Guillou S."/>
            <person name="Cros-Aarteil S."/>
            <person name="Calhoun S."/>
            <person name="Haridas S."/>
            <person name="Kuo A."/>
            <person name="Mondo S."/>
            <person name="Pangilinan J."/>
            <person name="Riley R."/>
            <person name="LaButti K."/>
            <person name="Andreopoulos B."/>
            <person name="Lipzen A."/>
            <person name="Chen C."/>
            <person name="Yan M."/>
            <person name="Daum C."/>
            <person name="Ng V."/>
            <person name="Clum A."/>
            <person name="Steindorff A."/>
            <person name="Ohm R.A."/>
            <person name="Martin F."/>
            <person name="Silar P."/>
            <person name="Natvig D.O."/>
            <person name="Lalanne C."/>
            <person name="Gautier V."/>
            <person name="Ament-Velasquez S.L."/>
            <person name="Kruys A."/>
            <person name="Hutchinson M.I."/>
            <person name="Powell A.J."/>
            <person name="Barry K."/>
            <person name="Miller A.N."/>
            <person name="Grigoriev I.V."/>
            <person name="Debuchy R."/>
            <person name="Gladieux P."/>
            <person name="Hiltunen Thoren M."/>
            <person name="Johannesson H."/>
        </authorList>
    </citation>
    <scope>NUCLEOTIDE SEQUENCE</scope>
    <source>
        <strain evidence="1">CBS 123565</strain>
    </source>
</reference>
<evidence type="ECO:0000313" key="2">
    <source>
        <dbReference type="Proteomes" id="UP001304895"/>
    </source>
</evidence>
<dbReference type="EMBL" id="MU853412">
    <property type="protein sequence ID" value="KAK4133550.1"/>
    <property type="molecule type" value="Genomic_DNA"/>
</dbReference>
<evidence type="ECO:0000313" key="1">
    <source>
        <dbReference type="EMBL" id="KAK4133550.1"/>
    </source>
</evidence>
<comment type="caution">
    <text evidence="1">The sequence shown here is derived from an EMBL/GenBank/DDBJ whole genome shotgun (WGS) entry which is preliminary data.</text>
</comment>
<keyword evidence="2" id="KW-1185">Reference proteome</keyword>
<proteinExistence type="predicted"/>
<name>A0AAN6ZC28_9PEZI</name>
<organism evidence="1 2">
    <name type="scientific">Trichocladium antarcticum</name>
    <dbReference type="NCBI Taxonomy" id="1450529"/>
    <lineage>
        <taxon>Eukaryota</taxon>
        <taxon>Fungi</taxon>
        <taxon>Dikarya</taxon>
        <taxon>Ascomycota</taxon>
        <taxon>Pezizomycotina</taxon>
        <taxon>Sordariomycetes</taxon>
        <taxon>Sordariomycetidae</taxon>
        <taxon>Sordariales</taxon>
        <taxon>Chaetomiaceae</taxon>
        <taxon>Trichocladium</taxon>
    </lineage>
</organism>
<reference evidence="1" key="2">
    <citation type="submission" date="2023-05" db="EMBL/GenBank/DDBJ databases">
        <authorList>
            <consortium name="Lawrence Berkeley National Laboratory"/>
            <person name="Steindorff A."/>
            <person name="Hensen N."/>
            <person name="Bonometti L."/>
            <person name="Westerberg I."/>
            <person name="Brannstrom I.O."/>
            <person name="Guillou S."/>
            <person name="Cros-Aarteil S."/>
            <person name="Calhoun S."/>
            <person name="Haridas S."/>
            <person name="Kuo A."/>
            <person name="Mondo S."/>
            <person name="Pangilinan J."/>
            <person name="Riley R."/>
            <person name="Labutti K."/>
            <person name="Andreopoulos B."/>
            <person name="Lipzen A."/>
            <person name="Chen C."/>
            <person name="Yanf M."/>
            <person name="Daum C."/>
            <person name="Ng V."/>
            <person name="Clum A."/>
            <person name="Ohm R."/>
            <person name="Martin F."/>
            <person name="Silar P."/>
            <person name="Natvig D."/>
            <person name="Lalanne C."/>
            <person name="Gautier V."/>
            <person name="Ament-Velasquez S.L."/>
            <person name="Kruys A."/>
            <person name="Hutchinson M.I."/>
            <person name="Powell A.J."/>
            <person name="Barry K."/>
            <person name="Miller A.N."/>
            <person name="Grigoriev I.V."/>
            <person name="Debuchy R."/>
            <person name="Gladieux P."/>
            <person name="Thoren M.H."/>
            <person name="Johannesson H."/>
        </authorList>
    </citation>
    <scope>NUCLEOTIDE SEQUENCE</scope>
    <source>
        <strain evidence="1">CBS 123565</strain>
    </source>
</reference>
<accession>A0AAN6ZC28</accession>